<accession>A0ABN8C9N6</accession>
<keyword evidence="2" id="KW-0732">Signal</keyword>
<keyword evidence="4" id="KW-1185">Reference proteome</keyword>
<feature type="region of interest" description="Disordered" evidence="1">
    <location>
        <begin position="206"/>
        <end position="284"/>
    </location>
</feature>
<evidence type="ECO:0000313" key="4">
    <source>
        <dbReference type="Proteomes" id="UP001157938"/>
    </source>
</evidence>
<sequence length="284" mass="31193">MLIITALIVWSAACAASVMPVHAIRSAHKSTTWNVTNTLISGSSVSMDSNYYSSEERGGPPADIVTILKNFHAPTQPSATIETMSEEFARVTQNGENFLRDWKKSVKSQDPKLQKEAVNEVMFKTLAGHFQGDALSCFLVAAFETTFSVIGLDYKDNLETILPILQRVSDDNLDKVLIEGTQIERVKPIAEELQIALKKRQQDGKLLLRRKKRKNSDLEEHPPAKRQNSKRPPGSASTSKPASDLVPDPDPAPALASGPAPAPDPAPVAERPIIDLNKLPDEWH</sequence>
<feature type="signal peptide" evidence="2">
    <location>
        <begin position="1"/>
        <end position="23"/>
    </location>
</feature>
<organism evidence="3 4">
    <name type="scientific">Peronospora farinosa</name>
    <dbReference type="NCBI Taxonomy" id="134698"/>
    <lineage>
        <taxon>Eukaryota</taxon>
        <taxon>Sar</taxon>
        <taxon>Stramenopiles</taxon>
        <taxon>Oomycota</taxon>
        <taxon>Peronosporomycetes</taxon>
        <taxon>Peronosporales</taxon>
        <taxon>Peronosporaceae</taxon>
        <taxon>Peronospora</taxon>
    </lineage>
</organism>
<feature type="chain" id="PRO_5046811354" evidence="2">
    <location>
        <begin position="24"/>
        <end position="284"/>
    </location>
</feature>
<evidence type="ECO:0000256" key="1">
    <source>
        <dbReference type="SAM" id="MobiDB-lite"/>
    </source>
</evidence>
<proteinExistence type="predicted"/>
<evidence type="ECO:0000256" key="2">
    <source>
        <dbReference type="SAM" id="SignalP"/>
    </source>
</evidence>
<gene>
    <name evidence="3" type="ORF">PFR001_LOCUS6046</name>
</gene>
<reference evidence="3 4" key="1">
    <citation type="submission" date="2021-11" db="EMBL/GenBank/DDBJ databases">
        <authorList>
            <person name="Islam A."/>
            <person name="Islam S."/>
            <person name="Flora M.S."/>
            <person name="Rahman M."/>
            <person name="Ziaur R.M."/>
            <person name="Epstein J.H."/>
            <person name="Hassan M."/>
            <person name="Klassen M."/>
            <person name="Woodard K."/>
            <person name="Webb A."/>
            <person name="Webby R.J."/>
            <person name="El Zowalaty M.E."/>
        </authorList>
    </citation>
    <scope>NUCLEOTIDE SEQUENCE [LARGE SCALE GENOMIC DNA]</scope>
    <source>
        <strain evidence="3">Pf1</strain>
    </source>
</reference>
<comment type="caution">
    <text evidence="3">The sequence shown here is derived from an EMBL/GenBank/DDBJ whole genome shotgun (WGS) entry which is preliminary data.</text>
</comment>
<dbReference type="Proteomes" id="UP001157938">
    <property type="component" value="Unassembled WGS sequence"/>
</dbReference>
<protein>
    <submittedName>
        <fullName evidence="3">Uncharacterized protein</fullName>
    </submittedName>
</protein>
<dbReference type="EMBL" id="CAKLBC010001287">
    <property type="protein sequence ID" value="CAH0490737.1"/>
    <property type="molecule type" value="Genomic_DNA"/>
</dbReference>
<name>A0ABN8C9N6_9STRA</name>
<evidence type="ECO:0000313" key="3">
    <source>
        <dbReference type="EMBL" id="CAH0490737.1"/>
    </source>
</evidence>